<protein>
    <submittedName>
        <fullName evidence="3">Uncharacterized protein</fullName>
    </submittedName>
</protein>
<organism evidence="3 4">
    <name type="scientific">Dendrothele bispora (strain CBS 962.96)</name>
    <dbReference type="NCBI Taxonomy" id="1314807"/>
    <lineage>
        <taxon>Eukaryota</taxon>
        <taxon>Fungi</taxon>
        <taxon>Dikarya</taxon>
        <taxon>Basidiomycota</taxon>
        <taxon>Agaricomycotina</taxon>
        <taxon>Agaricomycetes</taxon>
        <taxon>Agaricomycetidae</taxon>
        <taxon>Agaricales</taxon>
        <taxon>Agaricales incertae sedis</taxon>
        <taxon>Dendrothele</taxon>
    </lineage>
</organism>
<proteinExistence type="predicted"/>
<keyword evidence="4" id="KW-1185">Reference proteome</keyword>
<feature type="compositionally biased region" description="Acidic residues" evidence="1">
    <location>
        <begin position="154"/>
        <end position="170"/>
    </location>
</feature>
<feature type="compositionally biased region" description="Acidic residues" evidence="1">
    <location>
        <begin position="122"/>
        <end position="133"/>
    </location>
</feature>
<evidence type="ECO:0000256" key="1">
    <source>
        <dbReference type="SAM" id="MobiDB-lite"/>
    </source>
</evidence>
<keyword evidence="2" id="KW-0812">Transmembrane</keyword>
<accession>A0A4S8L3F9</accession>
<keyword evidence="2" id="KW-0472">Membrane</keyword>
<feature type="transmembrane region" description="Helical" evidence="2">
    <location>
        <begin position="6"/>
        <end position="24"/>
    </location>
</feature>
<evidence type="ECO:0000256" key="2">
    <source>
        <dbReference type="SAM" id="Phobius"/>
    </source>
</evidence>
<evidence type="ECO:0000313" key="3">
    <source>
        <dbReference type="EMBL" id="THU82528.1"/>
    </source>
</evidence>
<dbReference type="EMBL" id="ML179725">
    <property type="protein sequence ID" value="THU82528.1"/>
    <property type="molecule type" value="Genomic_DNA"/>
</dbReference>
<feature type="region of interest" description="Disordered" evidence="1">
    <location>
        <begin position="85"/>
        <end position="107"/>
    </location>
</feature>
<dbReference type="Proteomes" id="UP000297245">
    <property type="component" value="Unassembled WGS sequence"/>
</dbReference>
<feature type="compositionally biased region" description="Acidic residues" evidence="1">
    <location>
        <begin position="187"/>
        <end position="196"/>
    </location>
</feature>
<reference evidence="3 4" key="1">
    <citation type="journal article" date="2019" name="Nat. Ecol. Evol.">
        <title>Megaphylogeny resolves global patterns of mushroom evolution.</title>
        <authorList>
            <person name="Varga T."/>
            <person name="Krizsan K."/>
            <person name="Foldi C."/>
            <person name="Dima B."/>
            <person name="Sanchez-Garcia M."/>
            <person name="Sanchez-Ramirez S."/>
            <person name="Szollosi G.J."/>
            <person name="Szarkandi J.G."/>
            <person name="Papp V."/>
            <person name="Albert L."/>
            <person name="Andreopoulos W."/>
            <person name="Angelini C."/>
            <person name="Antonin V."/>
            <person name="Barry K.W."/>
            <person name="Bougher N.L."/>
            <person name="Buchanan P."/>
            <person name="Buyck B."/>
            <person name="Bense V."/>
            <person name="Catcheside P."/>
            <person name="Chovatia M."/>
            <person name="Cooper J."/>
            <person name="Damon W."/>
            <person name="Desjardin D."/>
            <person name="Finy P."/>
            <person name="Geml J."/>
            <person name="Haridas S."/>
            <person name="Hughes K."/>
            <person name="Justo A."/>
            <person name="Karasinski D."/>
            <person name="Kautmanova I."/>
            <person name="Kiss B."/>
            <person name="Kocsube S."/>
            <person name="Kotiranta H."/>
            <person name="LaButti K.M."/>
            <person name="Lechner B.E."/>
            <person name="Liimatainen K."/>
            <person name="Lipzen A."/>
            <person name="Lukacs Z."/>
            <person name="Mihaltcheva S."/>
            <person name="Morgado L.N."/>
            <person name="Niskanen T."/>
            <person name="Noordeloos M.E."/>
            <person name="Ohm R.A."/>
            <person name="Ortiz-Santana B."/>
            <person name="Ovrebo C."/>
            <person name="Racz N."/>
            <person name="Riley R."/>
            <person name="Savchenko A."/>
            <person name="Shiryaev A."/>
            <person name="Soop K."/>
            <person name="Spirin V."/>
            <person name="Szebenyi C."/>
            <person name="Tomsovsky M."/>
            <person name="Tulloss R.E."/>
            <person name="Uehling J."/>
            <person name="Grigoriev I.V."/>
            <person name="Vagvolgyi C."/>
            <person name="Papp T."/>
            <person name="Martin F.M."/>
            <person name="Miettinen O."/>
            <person name="Hibbett D.S."/>
            <person name="Nagy L.G."/>
        </authorList>
    </citation>
    <scope>NUCLEOTIDE SEQUENCE [LARGE SCALE GENOMIC DNA]</scope>
    <source>
        <strain evidence="3 4">CBS 962.96</strain>
    </source>
</reference>
<dbReference type="AlphaFoldDB" id="A0A4S8L3F9"/>
<feature type="region of interest" description="Disordered" evidence="1">
    <location>
        <begin position="121"/>
        <end position="197"/>
    </location>
</feature>
<sequence>MSSWEGCWITALPVLFFSLLYLYLNAKLGATRRNCSSRLQPTEFALGDFLEDRDIDDPELDLQYPSTDTPAAPTLDATVETIMRGPASPVTESEASAGRDDSPMSIDEFPVRMSIDNSIFAEEPEDDDPESPEEVVQPPSTDVPAPADTVPESTDLDVEFPPVDSEEPAEPEVSPQPGPSVSSTTVQDDEIVDESGYDWGNLSRYQRKHLESYIKYISADYLPYSELLIVSLSR</sequence>
<gene>
    <name evidence="3" type="ORF">K435DRAFT_872214</name>
</gene>
<name>A0A4S8L3F9_DENBC</name>
<keyword evidence="2" id="KW-1133">Transmembrane helix</keyword>
<evidence type="ECO:0000313" key="4">
    <source>
        <dbReference type="Proteomes" id="UP000297245"/>
    </source>
</evidence>